<dbReference type="InterPro" id="IPR017871">
    <property type="entry name" value="ABC_transporter-like_CS"/>
</dbReference>
<dbReference type="FunFam" id="3.40.50.300:FF:000425">
    <property type="entry name" value="Probable ABC transporter, ATP-binding subunit"/>
    <property type="match status" value="1"/>
</dbReference>
<dbReference type="PROSITE" id="PS00211">
    <property type="entry name" value="ABC_TRANSPORTER_1"/>
    <property type="match status" value="1"/>
</dbReference>
<dbReference type="GO" id="GO:0015419">
    <property type="term" value="F:ABC-type sulfate transporter activity"/>
    <property type="evidence" value="ECO:0007669"/>
    <property type="project" value="InterPro"/>
</dbReference>
<dbReference type="CDD" id="cd03296">
    <property type="entry name" value="ABC_CysA_sulfate_importer"/>
    <property type="match status" value="1"/>
</dbReference>
<dbReference type="InterPro" id="IPR003439">
    <property type="entry name" value="ABC_transporter-like_ATP-bd"/>
</dbReference>
<dbReference type="Proteomes" id="UP000294164">
    <property type="component" value="Unassembled WGS sequence"/>
</dbReference>
<dbReference type="Pfam" id="PF00005">
    <property type="entry name" value="ABC_tran"/>
    <property type="match status" value="1"/>
</dbReference>
<evidence type="ECO:0000256" key="1">
    <source>
        <dbReference type="ARBA" id="ARBA00022448"/>
    </source>
</evidence>
<dbReference type="PROSITE" id="PS50893">
    <property type="entry name" value="ABC_TRANSPORTER_2"/>
    <property type="match status" value="1"/>
</dbReference>
<dbReference type="GO" id="GO:0043190">
    <property type="term" value="C:ATP-binding cassette (ABC) transporter complex"/>
    <property type="evidence" value="ECO:0007669"/>
    <property type="project" value="InterPro"/>
</dbReference>
<dbReference type="OrthoDB" id="9802264at2"/>
<dbReference type="InterPro" id="IPR027417">
    <property type="entry name" value="P-loop_NTPase"/>
</dbReference>
<dbReference type="SMART" id="SM00382">
    <property type="entry name" value="AAA"/>
    <property type="match status" value="1"/>
</dbReference>
<dbReference type="GO" id="GO:0005524">
    <property type="term" value="F:ATP binding"/>
    <property type="evidence" value="ECO:0007669"/>
    <property type="project" value="UniProtKB-KW"/>
</dbReference>
<evidence type="ECO:0000256" key="2">
    <source>
        <dbReference type="ARBA" id="ARBA00022475"/>
    </source>
</evidence>
<dbReference type="InterPro" id="IPR050093">
    <property type="entry name" value="ABC_SmlMolc_Importer"/>
</dbReference>
<evidence type="ECO:0000256" key="7">
    <source>
        <dbReference type="ARBA" id="ARBA00023136"/>
    </source>
</evidence>
<evidence type="ECO:0000256" key="4">
    <source>
        <dbReference type="ARBA" id="ARBA00022840"/>
    </source>
</evidence>
<organism evidence="9 10">
    <name type="scientific">Pseudoxanthomonas winnipegensis</name>
    <dbReference type="NCBI Taxonomy" id="2480810"/>
    <lineage>
        <taxon>Bacteria</taxon>
        <taxon>Pseudomonadati</taxon>
        <taxon>Pseudomonadota</taxon>
        <taxon>Gammaproteobacteria</taxon>
        <taxon>Lysobacterales</taxon>
        <taxon>Lysobacteraceae</taxon>
        <taxon>Pseudoxanthomonas</taxon>
    </lineage>
</organism>
<evidence type="ECO:0000256" key="6">
    <source>
        <dbReference type="ARBA" id="ARBA00023032"/>
    </source>
</evidence>
<keyword evidence="7" id="KW-0472">Membrane</keyword>
<dbReference type="GO" id="GO:0016887">
    <property type="term" value="F:ATP hydrolysis activity"/>
    <property type="evidence" value="ECO:0007669"/>
    <property type="project" value="InterPro"/>
</dbReference>
<dbReference type="InterPro" id="IPR008995">
    <property type="entry name" value="Mo/tungstate-bd_C_term_dom"/>
</dbReference>
<evidence type="ECO:0000313" key="9">
    <source>
        <dbReference type="EMBL" id="TAA45557.1"/>
    </source>
</evidence>
<keyword evidence="2" id="KW-1003">Cell membrane</keyword>
<dbReference type="EMBL" id="SHMG01000002">
    <property type="protein sequence ID" value="TAA45557.1"/>
    <property type="molecule type" value="Genomic_DNA"/>
</dbReference>
<feature type="domain" description="ABC transporter" evidence="8">
    <location>
        <begin position="3"/>
        <end position="237"/>
    </location>
</feature>
<protein>
    <submittedName>
        <fullName evidence="9">Sulfate/molybdate ABC transporter ATP-binding protein</fullName>
    </submittedName>
</protein>
<dbReference type="SUPFAM" id="SSF52540">
    <property type="entry name" value="P-loop containing nucleoside triphosphate hydrolases"/>
    <property type="match status" value="1"/>
</dbReference>
<dbReference type="NCBIfam" id="TIGR00968">
    <property type="entry name" value="3a0106s01"/>
    <property type="match status" value="1"/>
</dbReference>
<evidence type="ECO:0000256" key="5">
    <source>
        <dbReference type="ARBA" id="ARBA00022967"/>
    </source>
</evidence>
<dbReference type="AlphaFoldDB" id="A0A4Q8M8B3"/>
<dbReference type="Gene3D" id="3.40.50.300">
    <property type="entry name" value="P-loop containing nucleotide triphosphate hydrolases"/>
    <property type="match status" value="1"/>
</dbReference>
<gene>
    <name evidence="9" type="ORF">EA655_05025</name>
</gene>
<dbReference type="InterPro" id="IPR005666">
    <property type="entry name" value="Sulph_transpt1"/>
</dbReference>
<keyword evidence="3" id="KW-0547">Nucleotide-binding</keyword>
<dbReference type="RefSeq" id="WP_130533670.1">
    <property type="nucleotide sequence ID" value="NZ_SHMG01000002.1"/>
</dbReference>
<keyword evidence="6" id="KW-0764">Sulfate transport</keyword>
<keyword evidence="1" id="KW-0813">Transport</keyword>
<name>A0A4Q8M8B3_9GAMM</name>
<dbReference type="Pfam" id="PF12857">
    <property type="entry name" value="TOBE_3"/>
    <property type="match status" value="1"/>
</dbReference>
<keyword evidence="4 9" id="KW-0067">ATP-binding</keyword>
<dbReference type="SUPFAM" id="SSF50331">
    <property type="entry name" value="MOP-like"/>
    <property type="match status" value="1"/>
</dbReference>
<keyword evidence="5" id="KW-1278">Translocase</keyword>
<comment type="caution">
    <text evidence="9">The sequence shown here is derived from an EMBL/GenBank/DDBJ whole genome shotgun (WGS) entry which is preliminary data.</text>
</comment>
<dbReference type="InterPro" id="IPR003593">
    <property type="entry name" value="AAA+_ATPase"/>
</dbReference>
<reference evidence="9 10" key="1">
    <citation type="submission" date="2019-02" db="EMBL/GenBank/DDBJ databases">
        <title>WGS of Pseudoxanthomonas species novum from clinical isolates.</title>
        <authorList>
            <person name="Bernier A.-M."/>
            <person name="Bernard K."/>
            <person name="Vachon A."/>
        </authorList>
    </citation>
    <scope>NUCLEOTIDE SEQUENCE [LARGE SCALE GENOMIC DNA]</scope>
    <source>
        <strain evidence="9 10">NML130969</strain>
    </source>
</reference>
<evidence type="ECO:0000259" key="8">
    <source>
        <dbReference type="PROSITE" id="PS50893"/>
    </source>
</evidence>
<dbReference type="PANTHER" id="PTHR42781">
    <property type="entry name" value="SPERMIDINE/PUTRESCINE IMPORT ATP-BINDING PROTEIN POTA"/>
    <property type="match status" value="1"/>
</dbReference>
<proteinExistence type="predicted"/>
<dbReference type="PANTHER" id="PTHR42781:SF4">
    <property type="entry name" value="SPERMIDINE_PUTRESCINE IMPORT ATP-BINDING PROTEIN POTA"/>
    <property type="match status" value="1"/>
</dbReference>
<accession>A0A4Q8M8B3</accession>
<dbReference type="GO" id="GO:0015697">
    <property type="term" value="P:quaternary ammonium group transport"/>
    <property type="evidence" value="ECO:0007669"/>
    <property type="project" value="UniProtKB-ARBA"/>
</dbReference>
<sequence>MGITVEHLSKRFGAFAALDAIDLDIRPGELLALLGPSGSGKTTLLRVIAGLEHADGGRVLFDGQDASVLPVQQRQVGVVFQHYALFKHMRVEENIAFGLKVRRGRARWPKARIAARVRELLSLVQLEGLGARYPTQLSGGQRQRVALARALAIEPKMLLLDEPFGALDAKVRRDLRRWLRQVHEATGVTTVFVTHDQEEALELADRVAILNKGRIEQIGTPAQVYDQPASAFVYGFVGEANRLSGHKAGEVLRVGGLALAAPQGDALADGAVALFVRPQDLQPVAPGQGGWQAQVESVQRSGPRQRIHARLDDGTPLELELPAATESVQVGARVGLVPARWGAFAER</sequence>
<evidence type="ECO:0000256" key="3">
    <source>
        <dbReference type="ARBA" id="ARBA00022741"/>
    </source>
</evidence>
<evidence type="ECO:0000313" key="10">
    <source>
        <dbReference type="Proteomes" id="UP000294164"/>
    </source>
</evidence>
<dbReference type="InterPro" id="IPR024765">
    <property type="entry name" value="TOBE-like"/>
</dbReference>